<dbReference type="Gene3D" id="3.40.50.1820">
    <property type="entry name" value="alpha/beta hydrolase"/>
    <property type="match status" value="1"/>
</dbReference>
<keyword evidence="3 6" id="KW-0378">Hydrolase</keyword>
<dbReference type="SUPFAM" id="SSF53474">
    <property type="entry name" value="alpha/beta-Hydrolases"/>
    <property type="match status" value="1"/>
</dbReference>
<name>A0A1M7TGJ0_9BRAD</name>
<dbReference type="InterPro" id="IPR029058">
    <property type="entry name" value="AB_hydrolase_fold"/>
</dbReference>
<sequence>MTKPVPFTLHVADADIADLKARLARTRFPDSAPGEALSDPWAYGTDVAYLRSLVEYWRDGFDWRAEEAALNVFPQFRVPIDGIDLHYLRVEGKGENPMPLLLLHGWPGSVFEFLEIIPRLTDPARFGGDSSDAFTVIAPSLPGYGLSFKPGQKRYGVPEMADCVAALMHDVLGFSRFAAQGGDWGAGVTSRLGYAHAEKMIGIHVNFMMAAGRDPNAIQNPTEEEKRYLGELAHWTREGTGYQWIQGTRPQTLSFALTDSPAGLAAWIVEKFRAWSDCGGDVESAISRDQMLADISLYWFTGAIGSSFWPYYARLHGSAAILPPGETITVPTGYAQFPREILRPPRSIAERVFKNIRRWSVMEKGGHFAALEQPELLAHEVRAFFRELH</sequence>
<dbReference type="GO" id="GO:0004301">
    <property type="term" value="F:epoxide hydrolase activity"/>
    <property type="evidence" value="ECO:0007669"/>
    <property type="project" value="TreeGrafter"/>
</dbReference>
<dbReference type="InterPro" id="IPR010497">
    <property type="entry name" value="Epoxide_hydro_N"/>
</dbReference>
<dbReference type="OrthoDB" id="27092at2"/>
<feature type="active site" description="Nucleophile" evidence="4">
    <location>
        <position position="183"/>
    </location>
</feature>
<evidence type="ECO:0000313" key="7">
    <source>
        <dbReference type="Proteomes" id="UP000184096"/>
    </source>
</evidence>
<dbReference type="PANTHER" id="PTHR21661">
    <property type="entry name" value="EPOXIDE HYDROLASE 1-RELATED"/>
    <property type="match status" value="1"/>
</dbReference>
<dbReference type="PANTHER" id="PTHR21661:SF35">
    <property type="entry name" value="EPOXIDE HYDROLASE"/>
    <property type="match status" value="1"/>
</dbReference>
<evidence type="ECO:0000256" key="1">
    <source>
        <dbReference type="ARBA" id="ARBA00010088"/>
    </source>
</evidence>
<dbReference type="AlphaFoldDB" id="A0A1M7TGJ0"/>
<evidence type="ECO:0000259" key="5">
    <source>
        <dbReference type="Pfam" id="PF06441"/>
    </source>
</evidence>
<dbReference type="Proteomes" id="UP000184096">
    <property type="component" value="Chromosome I"/>
</dbReference>
<dbReference type="InterPro" id="IPR016292">
    <property type="entry name" value="Epoxide_hydrolase"/>
</dbReference>
<dbReference type="EMBL" id="LT670849">
    <property type="protein sequence ID" value="SHN69862.1"/>
    <property type="molecule type" value="Genomic_DNA"/>
</dbReference>
<evidence type="ECO:0000256" key="3">
    <source>
        <dbReference type="ARBA" id="ARBA00022801"/>
    </source>
</evidence>
<feature type="active site" description="Proton donor" evidence="4">
    <location>
        <position position="312"/>
    </location>
</feature>
<dbReference type="InterPro" id="IPR000639">
    <property type="entry name" value="Epox_hydrolase-like"/>
</dbReference>
<gene>
    <name evidence="6" type="ORF">SAMN05444170_1626</name>
</gene>
<keyword evidence="2" id="KW-0058">Aromatic hydrocarbons catabolism</keyword>
<comment type="similarity">
    <text evidence="1">Belongs to the peptidase S33 family.</text>
</comment>
<dbReference type="GO" id="GO:0097176">
    <property type="term" value="P:epoxide metabolic process"/>
    <property type="evidence" value="ECO:0007669"/>
    <property type="project" value="TreeGrafter"/>
</dbReference>
<organism evidence="6 7">
    <name type="scientific">Bradyrhizobium erythrophlei</name>
    <dbReference type="NCBI Taxonomy" id="1437360"/>
    <lineage>
        <taxon>Bacteria</taxon>
        <taxon>Pseudomonadati</taxon>
        <taxon>Pseudomonadota</taxon>
        <taxon>Alphaproteobacteria</taxon>
        <taxon>Hyphomicrobiales</taxon>
        <taxon>Nitrobacteraceae</taxon>
        <taxon>Bradyrhizobium</taxon>
    </lineage>
</organism>
<accession>A0A1M7TGJ0</accession>
<evidence type="ECO:0000256" key="4">
    <source>
        <dbReference type="PIRSR" id="PIRSR001112-1"/>
    </source>
</evidence>
<dbReference type="Pfam" id="PF06441">
    <property type="entry name" value="EHN"/>
    <property type="match status" value="1"/>
</dbReference>
<feature type="active site" description="Proton acceptor" evidence="4">
    <location>
        <position position="367"/>
    </location>
</feature>
<dbReference type="RefSeq" id="WP_072817429.1">
    <property type="nucleotide sequence ID" value="NZ_LT670849.1"/>
</dbReference>
<evidence type="ECO:0000256" key="2">
    <source>
        <dbReference type="ARBA" id="ARBA00022797"/>
    </source>
</evidence>
<feature type="domain" description="Epoxide hydrolase N-terminal" evidence="5">
    <location>
        <begin position="5"/>
        <end position="113"/>
    </location>
</feature>
<dbReference type="PIRSF" id="PIRSF001112">
    <property type="entry name" value="Epoxide_hydrolase"/>
    <property type="match status" value="1"/>
</dbReference>
<dbReference type="PRINTS" id="PR00412">
    <property type="entry name" value="EPOXHYDRLASE"/>
</dbReference>
<reference evidence="7" key="1">
    <citation type="submission" date="2016-11" db="EMBL/GenBank/DDBJ databases">
        <authorList>
            <person name="Varghese N."/>
            <person name="Submissions S."/>
        </authorList>
    </citation>
    <scope>NUCLEOTIDE SEQUENCE [LARGE SCALE GENOMIC DNA]</scope>
    <source>
        <strain evidence="7">GAS401</strain>
    </source>
</reference>
<evidence type="ECO:0000313" key="6">
    <source>
        <dbReference type="EMBL" id="SHN69862.1"/>
    </source>
</evidence>
<keyword evidence="7" id="KW-1185">Reference proteome</keyword>
<proteinExistence type="inferred from homology"/>
<protein>
    <submittedName>
        <fullName evidence="6">Epoxide hydrolase</fullName>
    </submittedName>
</protein>